<evidence type="ECO:0000313" key="2">
    <source>
        <dbReference type="EMBL" id="EPQ59020.1"/>
    </source>
</evidence>
<dbReference type="OMA" id="INVHANQ"/>
<dbReference type="HOGENOM" id="CLU_540848_0_0_1"/>
<reference evidence="2 3" key="1">
    <citation type="journal article" date="2012" name="Science">
        <title>The Paleozoic origin of enzymatic lignin decomposition reconstructed from 31 fungal genomes.</title>
        <authorList>
            <person name="Floudas D."/>
            <person name="Binder M."/>
            <person name="Riley R."/>
            <person name="Barry K."/>
            <person name="Blanchette R.A."/>
            <person name="Henrissat B."/>
            <person name="Martinez A.T."/>
            <person name="Otillar R."/>
            <person name="Spatafora J.W."/>
            <person name="Yadav J.S."/>
            <person name="Aerts A."/>
            <person name="Benoit I."/>
            <person name="Boyd A."/>
            <person name="Carlson A."/>
            <person name="Copeland A."/>
            <person name="Coutinho P.M."/>
            <person name="de Vries R.P."/>
            <person name="Ferreira P."/>
            <person name="Findley K."/>
            <person name="Foster B."/>
            <person name="Gaskell J."/>
            <person name="Glotzer D."/>
            <person name="Gorecki P."/>
            <person name="Heitman J."/>
            <person name="Hesse C."/>
            <person name="Hori C."/>
            <person name="Igarashi K."/>
            <person name="Jurgens J.A."/>
            <person name="Kallen N."/>
            <person name="Kersten P."/>
            <person name="Kohler A."/>
            <person name="Kuees U."/>
            <person name="Kumar T.K.A."/>
            <person name="Kuo A."/>
            <person name="LaButti K."/>
            <person name="Larrondo L.F."/>
            <person name="Lindquist E."/>
            <person name="Ling A."/>
            <person name="Lombard V."/>
            <person name="Lucas S."/>
            <person name="Lundell T."/>
            <person name="Martin R."/>
            <person name="McLaughlin D.J."/>
            <person name="Morgenstern I."/>
            <person name="Morin E."/>
            <person name="Murat C."/>
            <person name="Nagy L.G."/>
            <person name="Nolan M."/>
            <person name="Ohm R.A."/>
            <person name="Patyshakuliyeva A."/>
            <person name="Rokas A."/>
            <person name="Ruiz-Duenas F.J."/>
            <person name="Sabat G."/>
            <person name="Salamov A."/>
            <person name="Samejima M."/>
            <person name="Schmutz J."/>
            <person name="Slot J.C."/>
            <person name="St John F."/>
            <person name="Stenlid J."/>
            <person name="Sun H."/>
            <person name="Sun S."/>
            <person name="Syed K."/>
            <person name="Tsang A."/>
            <person name="Wiebenga A."/>
            <person name="Young D."/>
            <person name="Pisabarro A."/>
            <person name="Eastwood D.C."/>
            <person name="Martin F."/>
            <person name="Cullen D."/>
            <person name="Grigoriev I.V."/>
            <person name="Hibbett D.S."/>
        </authorList>
    </citation>
    <scope>NUCLEOTIDE SEQUENCE [LARGE SCALE GENOMIC DNA]</scope>
    <source>
        <strain evidence="2 3">ATCC 11539</strain>
    </source>
</reference>
<protein>
    <submittedName>
        <fullName evidence="2">Uncharacterized protein</fullName>
    </submittedName>
</protein>
<dbReference type="KEGG" id="gtr:GLOTRDRAFT_103110"/>
<dbReference type="Proteomes" id="UP000030669">
    <property type="component" value="Unassembled WGS sequence"/>
</dbReference>
<evidence type="ECO:0000313" key="3">
    <source>
        <dbReference type="Proteomes" id="UP000030669"/>
    </source>
</evidence>
<proteinExistence type="predicted"/>
<dbReference type="RefSeq" id="XP_007862119.1">
    <property type="nucleotide sequence ID" value="XM_007863928.1"/>
</dbReference>
<gene>
    <name evidence="2" type="ORF">GLOTRDRAFT_103110</name>
</gene>
<evidence type="ECO:0000256" key="1">
    <source>
        <dbReference type="SAM" id="MobiDB-lite"/>
    </source>
</evidence>
<accession>S7RW06</accession>
<dbReference type="EMBL" id="KB469297">
    <property type="protein sequence ID" value="EPQ59020.1"/>
    <property type="molecule type" value="Genomic_DNA"/>
</dbReference>
<feature type="compositionally biased region" description="Basic and acidic residues" evidence="1">
    <location>
        <begin position="203"/>
        <end position="217"/>
    </location>
</feature>
<feature type="region of interest" description="Disordered" evidence="1">
    <location>
        <begin position="308"/>
        <end position="329"/>
    </location>
</feature>
<dbReference type="eggNOG" id="ENOG502R02R">
    <property type="taxonomic scope" value="Eukaryota"/>
</dbReference>
<dbReference type="AlphaFoldDB" id="S7RW06"/>
<sequence length="428" mass="48188">MTNSPSGPWVPTTANLVPPNVLMPSLARNAPAPPLHSPTPVAGAHLSDSKATEQAILGLFGFGSIEECREFMEANKASKGGRRRKGAPYEQDRKLIASVHYHALLLLGCDPNDKSYTVPEPLPLCAPVRTDAGGVRLYNPVWAMGPTSPRNREYIDAVVSSIEESEKARPTLGQDISKAAIRDQVRTFFAQLRRRYQSQVDPAAKKKQEAKNDDTRSRQRRKHNADAHRDLFDEFKEKYKEQAEGIEKLIMTDWGSSECSDEGNWPTKAEAVAYRRLKGGGDNAWEVRRKEWRSEKYNRIIGAFRKLRRQKDEKDQEAARTSGKKKDRLGRAKIPRVLGADINANHGPPRTGPRMPVPYEWSVSREWAKSWAVRTGNAELSVRTGEHLPVFDLDIPDEDIDPEYLDWITKDLGNVPVDSESNEREETS</sequence>
<keyword evidence="3" id="KW-1185">Reference proteome</keyword>
<feature type="region of interest" description="Disordered" evidence="1">
    <location>
        <begin position="196"/>
        <end position="227"/>
    </location>
</feature>
<organism evidence="2 3">
    <name type="scientific">Gloeophyllum trabeum (strain ATCC 11539 / FP-39264 / Madison 617)</name>
    <name type="common">Brown rot fungus</name>
    <dbReference type="NCBI Taxonomy" id="670483"/>
    <lineage>
        <taxon>Eukaryota</taxon>
        <taxon>Fungi</taxon>
        <taxon>Dikarya</taxon>
        <taxon>Basidiomycota</taxon>
        <taxon>Agaricomycotina</taxon>
        <taxon>Agaricomycetes</taxon>
        <taxon>Gloeophyllales</taxon>
        <taxon>Gloeophyllaceae</taxon>
        <taxon>Gloeophyllum</taxon>
    </lineage>
</organism>
<dbReference type="OrthoDB" id="2757952at2759"/>
<name>S7RW06_GLOTA</name>
<feature type="region of interest" description="Disordered" evidence="1">
    <location>
        <begin position="28"/>
        <end position="47"/>
    </location>
</feature>
<dbReference type="GeneID" id="19298543"/>